<sequence>MTLLRRSAEETGQSYSELRSGLSAPPGALPLYPPLAVPAEGVRRVSRPDRQLIGVARTLARGILGRHMVKPKPAVADFVTYKHRSALQSDADSSWIHSKCMGGYQGTALGKHFPDELLVGQSTGKRRMRAEGDVGKVKESAAEKGERLRLLFQKEREERRAAGGGGAEEGEEEEEEEEEQDQFEKETDADYTKDHYASSDDDDDGEGDGEGVF</sequence>
<name>A0ABQ6MA20_9STRA</name>
<feature type="region of interest" description="Disordered" evidence="1">
    <location>
        <begin position="148"/>
        <end position="213"/>
    </location>
</feature>
<evidence type="ECO:0000313" key="3">
    <source>
        <dbReference type="Proteomes" id="UP001165060"/>
    </source>
</evidence>
<keyword evidence="3" id="KW-1185">Reference proteome</keyword>
<feature type="region of interest" description="Disordered" evidence="1">
    <location>
        <begin position="1"/>
        <end position="21"/>
    </location>
</feature>
<dbReference type="Proteomes" id="UP001165060">
    <property type="component" value="Unassembled WGS sequence"/>
</dbReference>
<evidence type="ECO:0000313" key="2">
    <source>
        <dbReference type="EMBL" id="GMI22442.1"/>
    </source>
</evidence>
<proteinExistence type="predicted"/>
<comment type="caution">
    <text evidence="2">The sequence shown here is derived from an EMBL/GenBank/DDBJ whole genome shotgun (WGS) entry which is preliminary data.</text>
</comment>
<feature type="compositionally biased region" description="Basic and acidic residues" evidence="1">
    <location>
        <begin position="148"/>
        <end position="161"/>
    </location>
</feature>
<reference evidence="2 3" key="1">
    <citation type="journal article" date="2023" name="Commun. Biol.">
        <title>Genome analysis of Parmales, the sister group of diatoms, reveals the evolutionary specialization of diatoms from phago-mixotrophs to photoautotrophs.</title>
        <authorList>
            <person name="Ban H."/>
            <person name="Sato S."/>
            <person name="Yoshikawa S."/>
            <person name="Yamada K."/>
            <person name="Nakamura Y."/>
            <person name="Ichinomiya M."/>
            <person name="Sato N."/>
            <person name="Blanc-Mathieu R."/>
            <person name="Endo H."/>
            <person name="Kuwata A."/>
            <person name="Ogata H."/>
        </authorList>
    </citation>
    <scope>NUCLEOTIDE SEQUENCE [LARGE SCALE GENOMIC DNA]</scope>
</reference>
<protein>
    <recommendedName>
        <fullName evidence="4">DNA-directed RNA polymerase III subunit</fullName>
    </recommendedName>
</protein>
<evidence type="ECO:0000256" key="1">
    <source>
        <dbReference type="SAM" id="MobiDB-lite"/>
    </source>
</evidence>
<feature type="compositionally biased region" description="Acidic residues" evidence="1">
    <location>
        <begin position="168"/>
        <end position="181"/>
    </location>
</feature>
<feature type="compositionally biased region" description="Acidic residues" evidence="1">
    <location>
        <begin position="199"/>
        <end position="213"/>
    </location>
</feature>
<dbReference type="EMBL" id="BRYB01005272">
    <property type="protein sequence ID" value="GMI22442.1"/>
    <property type="molecule type" value="Genomic_DNA"/>
</dbReference>
<accession>A0ABQ6MA20</accession>
<organism evidence="2 3">
    <name type="scientific">Tetraparma gracilis</name>
    <dbReference type="NCBI Taxonomy" id="2962635"/>
    <lineage>
        <taxon>Eukaryota</taxon>
        <taxon>Sar</taxon>
        <taxon>Stramenopiles</taxon>
        <taxon>Ochrophyta</taxon>
        <taxon>Bolidophyceae</taxon>
        <taxon>Parmales</taxon>
        <taxon>Triparmaceae</taxon>
        <taxon>Tetraparma</taxon>
    </lineage>
</organism>
<feature type="compositionally biased region" description="Basic and acidic residues" evidence="1">
    <location>
        <begin position="182"/>
        <end position="198"/>
    </location>
</feature>
<gene>
    <name evidence="2" type="ORF">TeGR_g14206</name>
</gene>
<evidence type="ECO:0008006" key="4">
    <source>
        <dbReference type="Google" id="ProtNLM"/>
    </source>
</evidence>